<comment type="caution">
    <text evidence="2">The sequence shown here is derived from an EMBL/GenBank/DDBJ whole genome shotgun (WGS) entry which is preliminary data.</text>
</comment>
<dbReference type="OrthoDB" id="9795306at2"/>
<gene>
    <name evidence="2" type="ORF">FB559_1756</name>
</gene>
<dbReference type="InterPro" id="IPR004360">
    <property type="entry name" value="Glyas_Fos-R_dOase_dom"/>
</dbReference>
<evidence type="ECO:0000313" key="3">
    <source>
        <dbReference type="Proteomes" id="UP000316096"/>
    </source>
</evidence>
<dbReference type="Pfam" id="PF00903">
    <property type="entry name" value="Glyoxalase"/>
    <property type="match status" value="1"/>
</dbReference>
<dbReference type="RefSeq" id="WP_141955110.1">
    <property type="nucleotide sequence ID" value="NZ_VFOZ01000001.1"/>
</dbReference>
<feature type="domain" description="VOC" evidence="1">
    <location>
        <begin position="7"/>
        <end position="124"/>
    </location>
</feature>
<dbReference type="PROSITE" id="PS51819">
    <property type="entry name" value="VOC"/>
    <property type="match status" value="1"/>
</dbReference>
<dbReference type="Gene3D" id="3.30.720.120">
    <property type="match status" value="1"/>
</dbReference>
<evidence type="ECO:0000259" key="1">
    <source>
        <dbReference type="PROSITE" id="PS51819"/>
    </source>
</evidence>
<reference evidence="2 3" key="1">
    <citation type="submission" date="2019-06" db="EMBL/GenBank/DDBJ databases">
        <title>Sequencing the genomes of 1000 actinobacteria strains.</title>
        <authorList>
            <person name="Klenk H.-P."/>
        </authorList>
    </citation>
    <scope>NUCLEOTIDE SEQUENCE [LARGE SCALE GENOMIC DNA]</scope>
    <source>
        <strain evidence="2 3">DSM 102200</strain>
    </source>
</reference>
<dbReference type="Gene3D" id="3.30.720.110">
    <property type="match status" value="1"/>
</dbReference>
<proteinExistence type="predicted"/>
<keyword evidence="3" id="KW-1185">Reference proteome</keyword>
<dbReference type="EMBL" id="VFOZ01000001">
    <property type="protein sequence ID" value="TQL96232.1"/>
    <property type="molecule type" value="Genomic_DNA"/>
</dbReference>
<dbReference type="SUPFAM" id="SSF54593">
    <property type="entry name" value="Glyoxalase/Bleomycin resistance protein/Dihydroxybiphenyl dioxygenase"/>
    <property type="match status" value="1"/>
</dbReference>
<dbReference type="AlphaFoldDB" id="A0A543CGK5"/>
<organism evidence="2 3">
    <name type="scientific">Actinoallomurus bryophytorum</name>
    <dbReference type="NCBI Taxonomy" id="1490222"/>
    <lineage>
        <taxon>Bacteria</taxon>
        <taxon>Bacillati</taxon>
        <taxon>Actinomycetota</taxon>
        <taxon>Actinomycetes</taxon>
        <taxon>Streptosporangiales</taxon>
        <taxon>Thermomonosporaceae</taxon>
        <taxon>Actinoallomurus</taxon>
    </lineage>
</organism>
<name>A0A543CGK5_9ACTN</name>
<sequence length="143" mass="15429">MYDPERGYPAVVPCVLYDDLTAVSGWLTEVLGFREVVRAALPDGWVGHIEVERDGFIILLGRRGGPLGDTSSLTQVYVDDVAAACERATSAGGSILDEPAGRPWGVLQAVVADPQGQRWVLTRHVRDTDPADWYGRTLGPVPG</sequence>
<protein>
    <submittedName>
        <fullName evidence="2">Putative glyoxalase superfamily protein PhnB</fullName>
    </submittedName>
</protein>
<evidence type="ECO:0000313" key="2">
    <source>
        <dbReference type="EMBL" id="TQL96232.1"/>
    </source>
</evidence>
<dbReference type="InterPro" id="IPR037523">
    <property type="entry name" value="VOC_core"/>
</dbReference>
<accession>A0A543CGK5</accession>
<dbReference type="InterPro" id="IPR029068">
    <property type="entry name" value="Glyas_Bleomycin-R_OHBP_Dase"/>
</dbReference>
<dbReference type="Proteomes" id="UP000316096">
    <property type="component" value="Unassembled WGS sequence"/>
</dbReference>